<name>A0A381Q7W5_9ZZZZ</name>
<dbReference type="EMBL" id="UINC01001245">
    <property type="protein sequence ID" value="SUZ75422.1"/>
    <property type="molecule type" value="Genomic_DNA"/>
</dbReference>
<dbReference type="GO" id="GO:0006508">
    <property type="term" value="P:proteolysis"/>
    <property type="evidence" value="ECO:0007669"/>
    <property type="project" value="InterPro"/>
</dbReference>
<organism evidence="3">
    <name type="scientific">marine metagenome</name>
    <dbReference type="NCBI Taxonomy" id="408172"/>
    <lineage>
        <taxon>unclassified sequences</taxon>
        <taxon>metagenomes</taxon>
        <taxon>ecological metagenomes</taxon>
    </lineage>
</organism>
<reference evidence="3" key="1">
    <citation type="submission" date="2018-05" db="EMBL/GenBank/DDBJ databases">
        <authorList>
            <person name="Lanie J.A."/>
            <person name="Ng W.-L."/>
            <person name="Kazmierczak K.M."/>
            <person name="Andrzejewski T.M."/>
            <person name="Davidsen T.M."/>
            <person name="Wayne K.J."/>
            <person name="Tettelin H."/>
            <person name="Glass J.I."/>
            <person name="Rusch D."/>
            <person name="Podicherti R."/>
            <person name="Tsui H.-C.T."/>
            <person name="Winkler M.E."/>
        </authorList>
    </citation>
    <scope>NUCLEOTIDE SEQUENCE</scope>
</reference>
<dbReference type="InterPro" id="IPR001769">
    <property type="entry name" value="Gingipain"/>
</dbReference>
<evidence type="ECO:0000259" key="2">
    <source>
        <dbReference type="Pfam" id="PF01364"/>
    </source>
</evidence>
<dbReference type="InterPro" id="IPR029031">
    <property type="entry name" value="Gingipain_N_sf"/>
</dbReference>
<dbReference type="CDD" id="cd02258">
    <property type="entry name" value="Peptidase_C25_N"/>
    <property type="match status" value="1"/>
</dbReference>
<proteinExistence type="predicted"/>
<dbReference type="Gene3D" id="3.40.50.10390">
    <property type="entry name" value="Gingipain r, domain 1"/>
    <property type="match status" value="1"/>
</dbReference>
<evidence type="ECO:0000313" key="3">
    <source>
        <dbReference type="EMBL" id="SUZ75422.1"/>
    </source>
</evidence>
<gene>
    <name evidence="3" type="ORF">METZ01_LOCUS28276</name>
</gene>
<sequence length="1282" mass="140835">VRNFNFIRPSRSDFDTVKLTISRGIRLTTAALICSTLFAQRPLVLENSTSVLKFRVTFADPTKGYELEDQLFTIGLPTGELPRLSITPVRTTPLSDKPDVSPYFSPAIGYGKWERLEQYRNLNVGIMRLSPTVSNDAVTAALELEVIIRFPGSPQNRPALARSEELLYRHRILNWSSAKSWVARKVPTRRLDRRTDLTGDWYKIAVPADGIYGIIGTALAEAGMDIAAVNPDALRMFTNPRGGRPLKDSVGQPIPENLTEVAIRVDGGGDGTIHEEDEVVFYGRGPRGFDTLENGTVTYNQNPYTDLNVYWLNVPLDSETEGKRIETVNEEFSEPVVIEYGMAYNHAESDEVNPFESGLLWVGPGVTRQQTVSAPMQLHHPRQEITATANVSLFGGTSTGVDGFPAHLLEIYQRSVADTTLKTVAWGGMTTKEVSLDLDESLFTHGSNFLLFSNNTTDGLSKIFLDYITVRYGSELLWEGTQFDFWAPANLAMVRFMVSQVNSDIAVWDITDIHSPAEQDVVLSGNRGYFERTLSSAGTERFIVYNKTETLDVTEVVKIEDQSFSTIRASLSGTDHIIIAPEEFLTSAEKLKEHRGASTVVPLQAVYDQFSGGVTDPRAVRLFLKWVKENWTASSGSGFASYVLLFGDGDYDYRNITGSSTNFIPTFQSGSKGVTSADDRFAYLDGMTPEMAVGRLPAGSLYEADVMVDKIIGYESDPEIGLWRRRVTLIADDFARPNFGAMELSHTKNSEELAGRIPRALEVRKLYMEDYPEINDGSQYGVTKPGASEALFDILHEGTVLLNYIGHGSAYQWAQEGILSSARGDMASIQTGDRLPIWLAATCSWGRYDNVEGSAMSEEILRAPANGGVAVISTNGLITFSANRSFILKLFGAFFPDTTVTDLSLGAIYNSIKDGSQGSEMFHLLGDPALKIALPSKSAEVTSVTPDTLTALQTGTYAGTVSGEAPGAGEGFVTVRDAPRQVTRHYELDNHVEDVSYTLSGNTLFRGRLSFSGSAFDGTFILPKDISAAATGGRLSVYLYGQQGNDLWEGLGLKEGLIFKGGTENPTDQDGPLISFGLENRTVETGDNIPENEDLIVTLSDPLGINVTDEIGHGIRLWTGEEEMDAVDLTDGFVYDEGSHTSGSVKFSLANALPGETTVTTEAWDNANNAARKYITFSVTADEELKLTNVFNYPNPFKDKTQFGFEVNREVFAEIKVFTLAGELVTQLEPLESFYGYAHIDWDGRDHYGDLIANGIYLYQLKVTTADGEDKTTHIGKAAKYR</sequence>
<protein>
    <recommendedName>
        <fullName evidence="2">Gingipain domain-containing protein</fullName>
    </recommendedName>
</protein>
<dbReference type="GO" id="GO:0008234">
    <property type="term" value="F:cysteine-type peptidase activity"/>
    <property type="evidence" value="ECO:0007669"/>
    <property type="project" value="InterPro"/>
</dbReference>
<accession>A0A381Q7W5</accession>
<feature type="domain" description="Gingipain" evidence="2">
    <location>
        <begin position="577"/>
        <end position="931"/>
    </location>
</feature>
<dbReference type="Pfam" id="PF01364">
    <property type="entry name" value="Peptidase_C25"/>
    <property type="match status" value="1"/>
</dbReference>
<dbReference type="Gene3D" id="2.60.40.4070">
    <property type="match status" value="1"/>
</dbReference>
<evidence type="ECO:0000256" key="1">
    <source>
        <dbReference type="ARBA" id="ARBA00022729"/>
    </source>
</evidence>
<dbReference type="InterPro" id="IPR029030">
    <property type="entry name" value="Caspase-like_dom_sf"/>
</dbReference>
<keyword evidence="1" id="KW-0732">Signal</keyword>
<dbReference type="Gene3D" id="3.40.50.1460">
    <property type="match status" value="1"/>
</dbReference>
<dbReference type="NCBIfam" id="NF033707">
    <property type="entry name" value="T9SS_sortase"/>
    <property type="match status" value="1"/>
</dbReference>
<dbReference type="SUPFAM" id="SSF52129">
    <property type="entry name" value="Caspase-like"/>
    <property type="match status" value="1"/>
</dbReference>
<feature type="non-terminal residue" evidence="3">
    <location>
        <position position="1"/>
    </location>
</feature>